<dbReference type="InterPro" id="IPR045584">
    <property type="entry name" value="Pilin-like"/>
</dbReference>
<dbReference type="EMBL" id="MLBF01000010">
    <property type="protein sequence ID" value="OLN32240.1"/>
    <property type="molecule type" value="Genomic_DNA"/>
</dbReference>
<dbReference type="AlphaFoldDB" id="A0A1Q8QYC3"/>
<dbReference type="NCBIfam" id="TIGR02532">
    <property type="entry name" value="IV_pilin_GFxxxE"/>
    <property type="match status" value="1"/>
</dbReference>
<dbReference type="Gene3D" id="3.30.700.10">
    <property type="entry name" value="Glycoprotein, Type 4 Pilin"/>
    <property type="match status" value="1"/>
</dbReference>
<proteinExistence type="predicted"/>
<dbReference type="SUPFAM" id="SSF54523">
    <property type="entry name" value="Pili subunits"/>
    <property type="match status" value="1"/>
</dbReference>
<evidence type="ECO:0000256" key="1">
    <source>
        <dbReference type="SAM" id="Phobius"/>
    </source>
</evidence>
<organism evidence="2 3">
    <name type="scientific">Desulfosporosinus metallidurans</name>
    <dbReference type="NCBI Taxonomy" id="1888891"/>
    <lineage>
        <taxon>Bacteria</taxon>
        <taxon>Bacillati</taxon>
        <taxon>Bacillota</taxon>
        <taxon>Clostridia</taxon>
        <taxon>Eubacteriales</taxon>
        <taxon>Desulfitobacteriaceae</taxon>
        <taxon>Desulfosporosinus</taxon>
    </lineage>
</organism>
<gene>
    <name evidence="2" type="ORF">DSOL_1846</name>
</gene>
<dbReference type="PANTHER" id="PTHR30093:SF43">
    <property type="entry name" value="SLR2015 PROTEIN"/>
    <property type="match status" value="1"/>
</dbReference>
<dbReference type="Pfam" id="PF07963">
    <property type="entry name" value="N_methyl"/>
    <property type="match status" value="1"/>
</dbReference>
<protein>
    <recommendedName>
        <fullName evidence="4">Prepilin-type N-terminal cleavage/methylation domain-containing protein</fullName>
    </recommendedName>
</protein>
<dbReference type="OrthoDB" id="1799407at2"/>
<name>A0A1Q8QYC3_9FIRM</name>
<comment type="caution">
    <text evidence="2">The sequence shown here is derived from an EMBL/GenBank/DDBJ whole genome shotgun (WGS) entry which is preliminary data.</text>
</comment>
<keyword evidence="1" id="KW-1133">Transmembrane helix</keyword>
<keyword evidence="1" id="KW-0472">Membrane</keyword>
<evidence type="ECO:0008006" key="4">
    <source>
        <dbReference type="Google" id="ProtNLM"/>
    </source>
</evidence>
<dbReference type="Proteomes" id="UP000186102">
    <property type="component" value="Unassembled WGS sequence"/>
</dbReference>
<dbReference type="PANTHER" id="PTHR30093">
    <property type="entry name" value="GENERAL SECRETION PATHWAY PROTEIN G"/>
    <property type="match status" value="1"/>
</dbReference>
<reference evidence="2 3" key="1">
    <citation type="submission" date="2016-09" db="EMBL/GenBank/DDBJ databases">
        <title>Complete genome of Desulfosporosinus sp. OL.</title>
        <authorList>
            <person name="Mardanov A."/>
            <person name="Beletsky A."/>
            <person name="Panova A."/>
            <person name="Karnachuk O."/>
            <person name="Ravin N."/>
        </authorList>
    </citation>
    <scope>NUCLEOTIDE SEQUENCE [LARGE SCALE GENOMIC DNA]</scope>
    <source>
        <strain evidence="2 3">OL</strain>
    </source>
</reference>
<keyword evidence="1" id="KW-0812">Transmembrane</keyword>
<dbReference type="RefSeq" id="WP_083642383.1">
    <property type="nucleotide sequence ID" value="NZ_MLBF01000010.1"/>
</dbReference>
<evidence type="ECO:0000313" key="2">
    <source>
        <dbReference type="EMBL" id="OLN32240.1"/>
    </source>
</evidence>
<dbReference type="PROSITE" id="PS00409">
    <property type="entry name" value="PROKAR_NTER_METHYL"/>
    <property type="match status" value="1"/>
</dbReference>
<sequence length="168" mass="17668">MIKRRKDEGFTLIELMIVIAVIGILAIVLVPKVGTIKTQAKNQGIDTNMRVVQGYVQAKISHWADKNTLQSAIASDIDSGLTTSSDPMKNPFFNGSAGTNIINVIGSELPATTDAVQIRSTSAGTGQGTIEVIVPADSGTNNTLATNGITINGLDQNGTVYNTVNIKP</sequence>
<keyword evidence="3" id="KW-1185">Reference proteome</keyword>
<accession>A0A1Q8QYC3</accession>
<evidence type="ECO:0000313" key="3">
    <source>
        <dbReference type="Proteomes" id="UP000186102"/>
    </source>
</evidence>
<feature type="transmembrane region" description="Helical" evidence="1">
    <location>
        <begin position="12"/>
        <end position="30"/>
    </location>
</feature>
<dbReference type="STRING" id="1888891.DSOL_1846"/>
<dbReference type="InterPro" id="IPR012902">
    <property type="entry name" value="N_methyl_site"/>
</dbReference>